<reference evidence="1" key="1">
    <citation type="submission" date="2021-03" db="EMBL/GenBank/DDBJ databases">
        <title>Proteiniclasticum marinus sp. nov., isolated from tidal flat sediment.</title>
        <authorList>
            <person name="Namirimu T."/>
            <person name="Yang J.-A."/>
            <person name="Yang S.-H."/>
            <person name="Kim Y.-J."/>
            <person name="Kwon K.K."/>
        </authorList>
    </citation>
    <scope>NUCLEOTIDE SEQUENCE</scope>
    <source>
        <strain evidence="1">SCR006</strain>
    </source>
</reference>
<gene>
    <name evidence="1" type="ORF">J3A84_04865</name>
</gene>
<dbReference type="EMBL" id="JAFNJU010000003">
    <property type="protein sequence ID" value="MBO1264372.1"/>
    <property type="molecule type" value="Genomic_DNA"/>
</dbReference>
<proteinExistence type="predicted"/>
<comment type="caution">
    <text evidence="1">The sequence shown here is derived from an EMBL/GenBank/DDBJ whole genome shotgun (WGS) entry which is preliminary data.</text>
</comment>
<evidence type="ECO:0000313" key="2">
    <source>
        <dbReference type="Proteomes" id="UP000664218"/>
    </source>
</evidence>
<dbReference type="NCBIfam" id="NF047353">
    <property type="entry name" value="tube_lmo2291"/>
    <property type="match status" value="1"/>
</dbReference>
<organism evidence="1 2">
    <name type="scientific">Proteiniclasticum aestuarii</name>
    <dbReference type="NCBI Taxonomy" id="2817862"/>
    <lineage>
        <taxon>Bacteria</taxon>
        <taxon>Bacillati</taxon>
        <taxon>Bacillota</taxon>
        <taxon>Clostridia</taxon>
        <taxon>Eubacteriales</taxon>
        <taxon>Clostridiaceae</taxon>
        <taxon>Proteiniclasticum</taxon>
    </lineage>
</organism>
<keyword evidence="2" id="KW-1185">Reference proteome</keyword>
<dbReference type="AlphaFoldDB" id="A0A939KFE3"/>
<protein>
    <submittedName>
        <fullName evidence="1">Uncharacterized protein</fullName>
    </submittedName>
</protein>
<evidence type="ECO:0000313" key="1">
    <source>
        <dbReference type="EMBL" id="MBO1264372.1"/>
    </source>
</evidence>
<dbReference type="RefSeq" id="WP_207598887.1">
    <property type="nucleotide sequence ID" value="NZ_JAFNJU010000003.1"/>
</dbReference>
<name>A0A939KFE3_9CLOT</name>
<dbReference type="Proteomes" id="UP000664218">
    <property type="component" value="Unassembled WGS sequence"/>
</dbReference>
<accession>A0A939KFE3</accession>
<sequence>MPGVYPVYKNVFKIGKLGSASVSPTDFVEIADLETFSPSIDGTVEEWTPMNTEGWARALMTGKKFAVAFSGKRNEGDEGNDYIAGLAWKDGLECSTKAEWTFPSGAKLAFNCVVNVTTPGGGDSTNVDGLEFELIGDGKPVFTPAV</sequence>